<organism evidence="1 2">
    <name type="scientific">Colletotrichum tofieldiae</name>
    <dbReference type="NCBI Taxonomy" id="708197"/>
    <lineage>
        <taxon>Eukaryota</taxon>
        <taxon>Fungi</taxon>
        <taxon>Dikarya</taxon>
        <taxon>Ascomycota</taxon>
        <taxon>Pezizomycotina</taxon>
        <taxon>Sordariomycetes</taxon>
        <taxon>Hypocreomycetidae</taxon>
        <taxon>Glomerellales</taxon>
        <taxon>Glomerellaceae</taxon>
        <taxon>Colletotrichum</taxon>
        <taxon>Colletotrichum spaethianum species complex</taxon>
    </lineage>
</organism>
<dbReference type="InterPro" id="IPR008979">
    <property type="entry name" value="Galactose-bd-like_sf"/>
</dbReference>
<dbReference type="InterPro" id="IPR053161">
    <property type="entry name" value="Ulvan_degrading_GH"/>
</dbReference>
<dbReference type="PANTHER" id="PTHR36848:SF2">
    <property type="entry name" value="SECRETED PROTEIN"/>
    <property type="match status" value="1"/>
</dbReference>
<dbReference type="STRING" id="708197.A0A161VPR0"/>
<gene>
    <name evidence="1" type="ORF">CT0861_01853</name>
</gene>
<accession>A0A161VPR0</accession>
<name>A0A161VPR0_9PEZI</name>
<dbReference type="AlphaFoldDB" id="A0A161VPR0"/>
<dbReference type="EMBL" id="LFIV01000049">
    <property type="protein sequence ID" value="KZL73085.1"/>
    <property type="molecule type" value="Genomic_DNA"/>
</dbReference>
<reference evidence="1 2" key="1">
    <citation type="submission" date="2015-06" db="EMBL/GenBank/DDBJ databases">
        <title>Survival trade-offs in plant roots during colonization by closely related pathogenic and mutualistic fungi.</title>
        <authorList>
            <person name="Hacquard S."/>
            <person name="Kracher B."/>
            <person name="Hiruma K."/>
            <person name="Weinman A."/>
            <person name="Muench P."/>
            <person name="Garrido Oter R."/>
            <person name="Ver Loren van Themaat E."/>
            <person name="Dallerey J.-F."/>
            <person name="Damm U."/>
            <person name="Henrissat B."/>
            <person name="Lespinet O."/>
            <person name="Thon M."/>
            <person name="Kemen E."/>
            <person name="McHardy A.C."/>
            <person name="Schulze-Lefert P."/>
            <person name="O'Connell R.J."/>
        </authorList>
    </citation>
    <scope>NUCLEOTIDE SEQUENCE [LARGE SCALE GENOMIC DNA]</scope>
    <source>
        <strain evidence="1 2">0861</strain>
    </source>
</reference>
<evidence type="ECO:0000313" key="2">
    <source>
        <dbReference type="Proteomes" id="UP000076552"/>
    </source>
</evidence>
<keyword evidence="2" id="KW-1185">Reference proteome</keyword>
<sequence>MVLDHTSLDDITGLVSKATGALTTKFPPSEDARFTIFAFYQKLSGNKNLKFESNSSSTLWDNGSYTVDHFSAQGARVTTDFWEKYILDDQVTTKLKEVGNYGWEDSLELVSNVSWSPTLPARFIKKFGYDLKPFLPLIIFGNNNLILQGDAPGKLQILLDQQEMGQGFVNDYRAALAEGYQEYLKTLQEWLKSVLSLQLSVQPSYNLPMDMLASIPFVDAPESESLQGQNKVDSYRNFAGPAYLSGKKITSNELGASFARAFNLAIPELLQMANRGFSGGLNQFVIHGQSYTGNYPATTWPGNAPFRYVVSDLWNSKRPDWDNGLAYALDYMARLQYVQRQGIPRTDVVIYNKHSATDGYLPVVYTANDLTQGGWSYNYLSPDNFNQPEVSINKSILAPSGPAYKAMVILATHNVTLEAVEKLQSFAQQGLPIIVAGGTPGYYPTSNASTKAAVESAVSKLLLSNNVHQVASGGVAEKLMSLGLRPNVGTRTNGTWHTTWRTDSEGGVDYLYVFCDGPPSSGELTVKSTKTIYILNAWTGVRSPLLNYAIDGNYTTIPVSLAANQTLVLAFEEQPIEGLNLPEVHATKLPTDVLGYGIDESSMYLHVAGNSTSRAKFSSGKEINLNSTAPEAFELRNWDLIAEHWEAPEDMYQASVVAVKRNTTHTLDKLVSWTEIEGLQNTSGVGYYVANFTWPQSPGSTSGAYVRFPAALNAIVLHVNGQRTPPLDYANPIMDISPYLVKGRNEITASVPSTLWNYIRSIWDSLENGGLEPLLPILLPRTANGLVGTVRIIPFQKIRVQ</sequence>
<dbReference type="SUPFAM" id="SSF49785">
    <property type="entry name" value="Galactose-binding domain-like"/>
    <property type="match status" value="1"/>
</dbReference>
<dbReference type="PANTHER" id="PTHR36848">
    <property type="entry name" value="DNA-BINDING PROTEIN (PUTATIVE SECRETED PROTEIN)-RELATED"/>
    <property type="match status" value="1"/>
</dbReference>
<dbReference type="Proteomes" id="UP000076552">
    <property type="component" value="Unassembled WGS sequence"/>
</dbReference>
<proteinExistence type="predicted"/>
<dbReference type="Pfam" id="PF17132">
    <property type="entry name" value="Glyco_hydro_106"/>
    <property type="match status" value="1"/>
</dbReference>
<protein>
    <submittedName>
        <fullName evidence="1">Secreted protein</fullName>
    </submittedName>
</protein>
<comment type="caution">
    <text evidence="1">The sequence shown here is derived from an EMBL/GenBank/DDBJ whole genome shotgun (WGS) entry which is preliminary data.</text>
</comment>
<evidence type="ECO:0000313" key="1">
    <source>
        <dbReference type="EMBL" id="KZL73085.1"/>
    </source>
</evidence>